<dbReference type="EMBL" id="BPLQ01000226">
    <property type="protein sequence ID" value="GIX69032.1"/>
    <property type="molecule type" value="Genomic_DNA"/>
</dbReference>
<sequence length="68" mass="7137">MKEGGGGSEKNEPGERVGCGGGGVGRERKQQEIASCFRPRGVTGTSSTSENTPCETQFEEHPPKVNGE</sequence>
<feature type="compositionally biased region" description="Basic and acidic residues" evidence="1">
    <location>
        <begin position="1"/>
        <end position="15"/>
    </location>
</feature>
<evidence type="ECO:0000313" key="3">
    <source>
        <dbReference type="Proteomes" id="UP001054837"/>
    </source>
</evidence>
<evidence type="ECO:0000256" key="1">
    <source>
        <dbReference type="SAM" id="MobiDB-lite"/>
    </source>
</evidence>
<dbReference type="AlphaFoldDB" id="A0AAV4MA61"/>
<name>A0AAV4MA61_9ARAC</name>
<keyword evidence="3" id="KW-1185">Reference proteome</keyword>
<feature type="compositionally biased region" description="Basic and acidic residues" evidence="1">
    <location>
        <begin position="58"/>
        <end position="68"/>
    </location>
</feature>
<feature type="compositionally biased region" description="Polar residues" evidence="1">
    <location>
        <begin position="43"/>
        <end position="55"/>
    </location>
</feature>
<feature type="region of interest" description="Disordered" evidence="1">
    <location>
        <begin position="1"/>
        <end position="68"/>
    </location>
</feature>
<organism evidence="2 3">
    <name type="scientific">Caerostris darwini</name>
    <dbReference type="NCBI Taxonomy" id="1538125"/>
    <lineage>
        <taxon>Eukaryota</taxon>
        <taxon>Metazoa</taxon>
        <taxon>Ecdysozoa</taxon>
        <taxon>Arthropoda</taxon>
        <taxon>Chelicerata</taxon>
        <taxon>Arachnida</taxon>
        <taxon>Araneae</taxon>
        <taxon>Araneomorphae</taxon>
        <taxon>Entelegynae</taxon>
        <taxon>Araneoidea</taxon>
        <taxon>Araneidae</taxon>
        <taxon>Caerostris</taxon>
    </lineage>
</organism>
<evidence type="ECO:0000313" key="2">
    <source>
        <dbReference type="EMBL" id="GIX69032.1"/>
    </source>
</evidence>
<gene>
    <name evidence="2" type="ORF">CDAR_315981</name>
</gene>
<protein>
    <submittedName>
        <fullName evidence="2">Uncharacterized protein</fullName>
    </submittedName>
</protein>
<proteinExistence type="predicted"/>
<comment type="caution">
    <text evidence="2">The sequence shown here is derived from an EMBL/GenBank/DDBJ whole genome shotgun (WGS) entry which is preliminary data.</text>
</comment>
<accession>A0AAV4MA61</accession>
<reference evidence="2 3" key="1">
    <citation type="submission" date="2021-06" db="EMBL/GenBank/DDBJ databases">
        <title>Caerostris darwini draft genome.</title>
        <authorList>
            <person name="Kono N."/>
            <person name="Arakawa K."/>
        </authorList>
    </citation>
    <scope>NUCLEOTIDE SEQUENCE [LARGE SCALE GENOMIC DNA]</scope>
</reference>
<dbReference type="Proteomes" id="UP001054837">
    <property type="component" value="Unassembled WGS sequence"/>
</dbReference>